<keyword evidence="3" id="KW-0547">Nucleotide-binding</keyword>
<name>A0A4W3GES7_CALMI</name>
<dbReference type="PROSITE" id="PS51419">
    <property type="entry name" value="RAB"/>
    <property type="match status" value="1"/>
</dbReference>
<dbReference type="Gene3D" id="3.40.50.300">
    <property type="entry name" value="P-loop containing nucleotide triphosphate hydrolases"/>
    <property type="match status" value="1"/>
</dbReference>
<dbReference type="GO" id="GO:0005525">
    <property type="term" value="F:GTP binding"/>
    <property type="evidence" value="ECO:0007669"/>
    <property type="project" value="UniProtKB-KW"/>
</dbReference>
<evidence type="ECO:0000313" key="7">
    <source>
        <dbReference type="Proteomes" id="UP000314986"/>
    </source>
</evidence>
<dbReference type="AlphaFoldDB" id="A0A4W3GES7"/>
<dbReference type="PROSITE" id="PS51421">
    <property type="entry name" value="RAS"/>
    <property type="match status" value="1"/>
</dbReference>
<reference evidence="7" key="3">
    <citation type="journal article" date="2014" name="Nature">
        <title>Elephant shark genome provides unique insights into gnathostome evolution.</title>
        <authorList>
            <consortium name="International Elephant Shark Genome Sequencing Consortium"/>
            <person name="Venkatesh B."/>
            <person name="Lee A.P."/>
            <person name="Ravi V."/>
            <person name="Maurya A.K."/>
            <person name="Lian M.M."/>
            <person name="Swann J.B."/>
            <person name="Ohta Y."/>
            <person name="Flajnik M.F."/>
            <person name="Sutoh Y."/>
            <person name="Kasahara M."/>
            <person name="Hoon S."/>
            <person name="Gangu V."/>
            <person name="Roy S.W."/>
            <person name="Irimia M."/>
            <person name="Korzh V."/>
            <person name="Kondrychyn I."/>
            <person name="Lim Z.W."/>
            <person name="Tay B.H."/>
            <person name="Tohari S."/>
            <person name="Kong K.W."/>
            <person name="Ho S."/>
            <person name="Lorente-Galdos B."/>
            <person name="Quilez J."/>
            <person name="Marques-Bonet T."/>
            <person name="Raney B.J."/>
            <person name="Ingham P.W."/>
            <person name="Tay A."/>
            <person name="Hillier L.W."/>
            <person name="Minx P."/>
            <person name="Boehm T."/>
            <person name="Wilson R.K."/>
            <person name="Brenner S."/>
            <person name="Warren W.C."/>
        </authorList>
    </citation>
    <scope>NUCLEOTIDE SEQUENCE [LARGE SCALE GENOMIC DNA]</scope>
</reference>
<reference evidence="7" key="2">
    <citation type="journal article" date="2007" name="PLoS Biol.">
        <title>Survey sequencing and comparative analysis of the elephant shark (Callorhinchus milii) genome.</title>
        <authorList>
            <person name="Venkatesh B."/>
            <person name="Kirkness E.F."/>
            <person name="Loh Y.H."/>
            <person name="Halpern A.L."/>
            <person name="Lee A.P."/>
            <person name="Johnson J."/>
            <person name="Dandona N."/>
            <person name="Viswanathan L.D."/>
            <person name="Tay A."/>
            <person name="Venter J.C."/>
            <person name="Strausberg R.L."/>
            <person name="Brenner S."/>
        </authorList>
    </citation>
    <scope>NUCLEOTIDE SEQUENCE [LARGE SCALE GENOMIC DNA]</scope>
</reference>
<evidence type="ECO:0000256" key="5">
    <source>
        <dbReference type="ARBA" id="ARBA00023289"/>
    </source>
</evidence>
<comment type="similarity">
    <text evidence="2">Belongs to the small GTPase superfamily. Rab family.</text>
</comment>
<dbReference type="InParanoid" id="A0A4W3GES7"/>
<evidence type="ECO:0000256" key="3">
    <source>
        <dbReference type="ARBA" id="ARBA00022741"/>
    </source>
</evidence>
<dbReference type="SUPFAM" id="SSF52540">
    <property type="entry name" value="P-loop containing nucleoside triphosphate hydrolases"/>
    <property type="match status" value="1"/>
</dbReference>
<keyword evidence="7" id="KW-1185">Reference proteome</keyword>
<evidence type="ECO:0000256" key="1">
    <source>
        <dbReference type="ARBA" id="ARBA00004635"/>
    </source>
</evidence>
<sequence>MLLGNKCDMENKRKVTKERAEKLAKDHGIRFFETSAKSSLNVAEVSNVCLCVSVSLHMR</sequence>
<accession>A0A4W3GES7</accession>
<dbReference type="STRING" id="7868.ENSCMIP00000001851"/>
<dbReference type="InterPro" id="IPR050305">
    <property type="entry name" value="Small_GTPase_Rab"/>
</dbReference>
<evidence type="ECO:0000313" key="6">
    <source>
        <dbReference type="Ensembl" id="ENSCMIP00000001851.1"/>
    </source>
</evidence>
<comment type="subcellular location">
    <subcellularLocation>
        <location evidence="1">Membrane</location>
        <topology evidence="1">Lipid-anchor</topology>
    </subcellularLocation>
</comment>
<reference evidence="6" key="4">
    <citation type="submission" date="2025-08" db="UniProtKB">
        <authorList>
            <consortium name="Ensembl"/>
        </authorList>
    </citation>
    <scope>IDENTIFICATION</scope>
</reference>
<protein>
    <submittedName>
        <fullName evidence="6">Uncharacterized protein</fullName>
    </submittedName>
</protein>
<reference evidence="7" key="1">
    <citation type="journal article" date="2006" name="Science">
        <title>Ancient noncoding elements conserved in the human genome.</title>
        <authorList>
            <person name="Venkatesh B."/>
            <person name="Kirkness E.F."/>
            <person name="Loh Y.H."/>
            <person name="Halpern A.L."/>
            <person name="Lee A.P."/>
            <person name="Johnson J."/>
            <person name="Dandona N."/>
            <person name="Viswanathan L.D."/>
            <person name="Tay A."/>
            <person name="Venter J.C."/>
            <person name="Strausberg R.L."/>
            <person name="Brenner S."/>
        </authorList>
    </citation>
    <scope>NUCLEOTIDE SEQUENCE [LARGE SCALE GENOMIC DNA]</scope>
</reference>
<evidence type="ECO:0000256" key="4">
    <source>
        <dbReference type="ARBA" id="ARBA00023134"/>
    </source>
</evidence>
<dbReference type="GO" id="GO:0003924">
    <property type="term" value="F:GTPase activity"/>
    <property type="evidence" value="ECO:0007669"/>
    <property type="project" value="InterPro"/>
</dbReference>
<dbReference type="PANTHER" id="PTHR47980">
    <property type="entry name" value="LD44762P"/>
    <property type="match status" value="1"/>
</dbReference>
<dbReference type="Proteomes" id="UP000314986">
    <property type="component" value="Unassembled WGS sequence"/>
</dbReference>
<keyword evidence="5" id="KW-0636">Prenylation</keyword>
<proteinExistence type="inferred from homology"/>
<dbReference type="Ensembl" id="ENSCMIT00000001923.1">
    <property type="protein sequence ID" value="ENSCMIP00000001851.1"/>
    <property type="gene ID" value="ENSCMIG00000001155.1"/>
</dbReference>
<dbReference type="InterPro" id="IPR001806">
    <property type="entry name" value="Small_GTPase"/>
</dbReference>
<dbReference type="Pfam" id="PF00071">
    <property type="entry name" value="Ras"/>
    <property type="match status" value="1"/>
</dbReference>
<organism evidence="6 7">
    <name type="scientific">Callorhinchus milii</name>
    <name type="common">Ghost shark</name>
    <dbReference type="NCBI Taxonomy" id="7868"/>
    <lineage>
        <taxon>Eukaryota</taxon>
        <taxon>Metazoa</taxon>
        <taxon>Chordata</taxon>
        <taxon>Craniata</taxon>
        <taxon>Vertebrata</taxon>
        <taxon>Chondrichthyes</taxon>
        <taxon>Holocephali</taxon>
        <taxon>Chimaeriformes</taxon>
        <taxon>Callorhinchidae</taxon>
        <taxon>Callorhinchus</taxon>
    </lineage>
</organism>
<dbReference type="GO" id="GO:0016020">
    <property type="term" value="C:membrane"/>
    <property type="evidence" value="ECO:0007669"/>
    <property type="project" value="UniProtKB-SubCell"/>
</dbReference>
<dbReference type="InterPro" id="IPR027417">
    <property type="entry name" value="P-loop_NTPase"/>
</dbReference>
<reference evidence="6" key="5">
    <citation type="submission" date="2025-09" db="UniProtKB">
        <authorList>
            <consortium name="Ensembl"/>
        </authorList>
    </citation>
    <scope>IDENTIFICATION</scope>
</reference>
<keyword evidence="4" id="KW-0342">GTP-binding</keyword>
<evidence type="ECO:0000256" key="2">
    <source>
        <dbReference type="ARBA" id="ARBA00006270"/>
    </source>
</evidence>
<keyword evidence="5" id="KW-0449">Lipoprotein</keyword>